<keyword evidence="3" id="KW-1185">Reference proteome</keyword>
<evidence type="ECO:0000313" key="2">
    <source>
        <dbReference type="EMBL" id="KAK4500797.1"/>
    </source>
</evidence>
<feature type="region of interest" description="Disordered" evidence="1">
    <location>
        <begin position="1"/>
        <end position="83"/>
    </location>
</feature>
<evidence type="ECO:0000256" key="1">
    <source>
        <dbReference type="SAM" id="MobiDB-lite"/>
    </source>
</evidence>
<feature type="compositionally biased region" description="Polar residues" evidence="1">
    <location>
        <begin position="40"/>
        <end position="61"/>
    </location>
</feature>
<comment type="caution">
    <text evidence="2">The sequence shown here is derived from an EMBL/GenBank/DDBJ whole genome shotgun (WGS) entry which is preliminary data.</text>
</comment>
<accession>A0ABR0EH27</accession>
<protein>
    <recommendedName>
        <fullName evidence="4">F-box domain-containing protein</fullName>
    </recommendedName>
</protein>
<organism evidence="2 3">
    <name type="scientific">Zasmidium cellare</name>
    <name type="common">Wine cellar mold</name>
    <name type="synonym">Racodium cellare</name>
    <dbReference type="NCBI Taxonomy" id="395010"/>
    <lineage>
        <taxon>Eukaryota</taxon>
        <taxon>Fungi</taxon>
        <taxon>Dikarya</taxon>
        <taxon>Ascomycota</taxon>
        <taxon>Pezizomycotina</taxon>
        <taxon>Dothideomycetes</taxon>
        <taxon>Dothideomycetidae</taxon>
        <taxon>Mycosphaerellales</taxon>
        <taxon>Mycosphaerellaceae</taxon>
        <taxon>Zasmidium</taxon>
    </lineage>
</organism>
<name>A0ABR0EH27_ZASCE</name>
<evidence type="ECO:0008006" key="4">
    <source>
        <dbReference type="Google" id="ProtNLM"/>
    </source>
</evidence>
<dbReference type="Proteomes" id="UP001305779">
    <property type="component" value="Unassembled WGS sequence"/>
</dbReference>
<dbReference type="EMBL" id="JAXOVC010000006">
    <property type="protein sequence ID" value="KAK4500797.1"/>
    <property type="molecule type" value="Genomic_DNA"/>
</dbReference>
<evidence type="ECO:0000313" key="3">
    <source>
        <dbReference type="Proteomes" id="UP001305779"/>
    </source>
</evidence>
<reference evidence="2 3" key="1">
    <citation type="journal article" date="2023" name="G3 (Bethesda)">
        <title>A chromosome-level genome assembly of Zasmidium syzygii isolated from banana leaves.</title>
        <authorList>
            <person name="van Westerhoven A.C."/>
            <person name="Mehrabi R."/>
            <person name="Talebi R."/>
            <person name="Steentjes M.B.F."/>
            <person name="Corcolon B."/>
            <person name="Chong P.A."/>
            <person name="Kema G.H.J."/>
            <person name="Seidl M.F."/>
        </authorList>
    </citation>
    <scope>NUCLEOTIDE SEQUENCE [LARGE SCALE GENOMIC DNA]</scope>
    <source>
        <strain evidence="2 3">P124</strain>
    </source>
</reference>
<sequence>MSSIKDSQPPSKRRRRDPATGRFLPTAPSSTSSRQDRKQATTNSSGSIISSPTVKSTSATAAHSALKRKRQEETEEASQQESAVERVFGIHELVQEILSYLSPGELLRAQAVKQSFQAAYKKSKQLQLKTFERIPGSSRLPGPLRINPLLLRKTTEFPTRMERRHDLDMPTANGLQITIRESYLGGQLVSFQAGFQHFRLDQTQSWANQYIYDADRTMHLQVFCGQKVEMDGEDDQNPDVLDLYASVDVRNCPLGKLLAVGRKIAELSDFSYLDDDDCDEEGNGEVDPRKDAHWLANMDSELMGLIEGTVLLRIWEGRLLKEVDWPCK</sequence>
<proteinExistence type="predicted"/>
<feature type="compositionally biased region" description="Polar residues" evidence="1">
    <location>
        <begin position="1"/>
        <end position="10"/>
    </location>
</feature>
<gene>
    <name evidence="2" type="ORF">PRZ48_008989</name>
</gene>